<evidence type="ECO:0000256" key="2">
    <source>
        <dbReference type="ARBA" id="ARBA00010231"/>
    </source>
</evidence>
<dbReference type="RefSeq" id="WP_015738524.1">
    <property type="nucleotide sequence ID" value="NC_013385.1"/>
</dbReference>
<evidence type="ECO:0000259" key="8">
    <source>
        <dbReference type="Pfam" id="PF02878"/>
    </source>
</evidence>
<dbReference type="Pfam" id="PF02879">
    <property type="entry name" value="PGM_PMM_II"/>
    <property type="match status" value="1"/>
</dbReference>
<dbReference type="InterPro" id="IPR005844">
    <property type="entry name" value="A-D-PHexomutase_a/b/a-I"/>
</dbReference>
<dbReference type="GO" id="GO:0046872">
    <property type="term" value="F:metal ion binding"/>
    <property type="evidence" value="ECO:0007669"/>
    <property type="project" value="UniProtKB-KW"/>
</dbReference>
<gene>
    <name evidence="11" type="ordered locus">Adeg_0496</name>
</gene>
<dbReference type="KEGG" id="adg:Adeg_0496"/>
<sequence length="480" mass="51506">MGKVFGTFGVRGVVGRELDPTLVQRIGAAFGTFLRDKRRGRPLVVVGRDTRLSGEALKRALVSGLLGVGAEVLDVGVVPTPVVQFACRHFGVDGGAVITASHNPPEYNGIKLLEPDGLGLGKEAEEELEDLLLNGRFAYAGWNETGRVTRQDILRPYLEGVKKRLDVEAIARRRPLVVADTANGAGSLVLPYLLSELGCRVISVNGHPDGRFPGRNPEPNEENLRSFLTIVRSVGADFGVAQDGDADRSVFADEEGRFVQGDKTFALVAGALLEERGGGLVVTTVATSDVVDEVARVRGGRVLRTKVGDAVVSRALKEHGGLVGGEENGGVIFPDFVLGRDGAMTAAKVLEVFCRQGLRFSELIASLPRFYQLKTKERVEGDRKGIVALVGELARNEGYRVDSTDGVKILFEDGWVLVRASGTEPIVRIFAEAKEETKVRTYLEFGRTLLSRALKGQLPAGMGIVKDGQPGLGLVETGRA</sequence>
<evidence type="ECO:0000313" key="12">
    <source>
        <dbReference type="Proteomes" id="UP000002620"/>
    </source>
</evidence>
<dbReference type="InterPro" id="IPR005843">
    <property type="entry name" value="A-D-PHexomutase_C"/>
</dbReference>
<dbReference type="PANTHER" id="PTHR43771:SF1">
    <property type="entry name" value="PHOSPHOMANNOMUTASE"/>
    <property type="match status" value="1"/>
</dbReference>
<feature type="domain" description="Alpha-D-phosphohexomutase C-terminal" evidence="7">
    <location>
        <begin position="393"/>
        <end position="442"/>
    </location>
</feature>
<dbReference type="STRING" id="429009.Adeg_0496"/>
<evidence type="ECO:0000313" key="11">
    <source>
        <dbReference type="EMBL" id="ACX51646.1"/>
    </source>
</evidence>
<keyword evidence="5" id="KW-0460">Magnesium</keyword>
<dbReference type="InterPro" id="IPR036900">
    <property type="entry name" value="A-D-PHexomutase_C_sf"/>
</dbReference>
<dbReference type="eggNOG" id="COG1109">
    <property type="taxonomic scope" value="Bacteria"/>
</dbReference>
<dbReference type="SUPFAM" id="SSF53738">
    <property type="entry name" value="Phosphoglucomutase, first 3 domains"/>
    <property type="match status" value="3"/>
</dbReference>
<keyword evidence="12" id="KW-1185">Reference proteome</keyword>
<organism evidence="11 12">
    <name type="scientific">Ammonifex degensii (strain DSM 10501 / KC4)</name>
    <dbReference type="NCBI Taxonomy" id="429009"/>
    <lineage>
        <taxon>Bacteria</taxon>
        <taxon>Bacillati</taxon>
        <taxon>Bacillota</taxon>
        <taxon>Clostridia</taxon>
        <taxon>Thermoanaerobacterales</taxon>
        <taxon>Thermoanaerobacteraceae</taxon>
        <taxon>Ammonifex</taxon>
    </lineage>
</organism>
<feature type="domain" description="Alpha-D-phosphohexomutase alpha/beta/alpha" evidence="8">
    <location>
        <begin position="3"/>
        <end position="135"/>
    </location>
</feature>
<dbReference type="Pfam" id="PF00408">
    <property type="entry name" value="PGM_PMM_IV"/>
    <property type="match status" value="1"/>
</dbReference>
<evidence type="ECO:0000256" key="6">
    <source>
        <dbReference type="ARBA" id="ARBA00023235"/>
    </source>
</evidence>
<dbReference type="PRINTS" id="PR00509">
    <property type="entry name" value="PGMPMM"/>
</dbReference>
<reference evidence="11 12" key="1">
    <citation type="submission" date="2009-10" db="EMBL/GenBank/DDBJ databases">
        <title>Complete sequence of chromosome of Ammonifex degensii KC4.</title>
        <authorList>
            <consortium name="US DOE Joint Genome Institute"/>
            <person name="Kerfeld C."/>
            <person name="Goodner B."/>
            <person name="Huber H."/>
            <person name="Stetter K."/>
            <person name="Lucas S."/>
            <person name="Copeland A."/>
            <person name="Lapidus A."/>
            <person name="Glavina del Rio T."/>
            <person name="Dalin E."/>
            <person name="Tice H."/>
            <person name="Bruce D."/>
            <person name="Goodwin L."/>
            <person name="Pitluck S."/>
            <person name="Saunders E."/>
            <person name="Brettin T."/>
            <person name="Detter J.C."/>
            <person name="Han C."/>
            <person name="Larimer F."/>
            <person name="Land M."/>
            <person name="Hauser L."/>
            <person name="Kyrpides N."/>
            <person name="Ovchinnikova G."/>
            <person name="Richardson P."/>
        </authorList>
    </citation>
    <scope>NUCLEOTIDE SEQUENCE [LARGE SCALE GENOMIC DNA]</scope>
    <source>
        <strain evidence="12">DSM 10501 / KC4</strain>
    </source>
</reference>
<dbReference type="InterPro" id="IPR016055">
    <property type="entry name" value="A-D-PHexomutase_a/b/a-I/II/III"/>
</dbReference>
<comment type="similarity">
    <text evidence="2">Belongs to the phosphohexose mutase family.</text>
</comment>
<evidence type="ECO:0000256" key="4">
    <source>
        <dbReference type="ARBA" id="ARBA00022723"/>
    </source>
</evidence>
<dbReference type="Pfam" id="PF02878">
    <property type="entry name" value="PGM_PMM_I"/>
    <property type="match status" value="1"/>
</dbReference>
<name>C9RBL9_AMMDK</name>
<dbReference type="FunFam" id="3.40.120.10:FF:000001">
    <property type="entry name" value="Phosphoglucosamine mutase"/>
    <property type="match status" value="1"/>
</dbReference>
<feature type="domain" description="Alpha-D-phosphohexomutase alpha/beta/alpha" evidence="9">
    <location>
        <begin position="156"/>
        <end position="256"/>
    </location>
</feature>
<dbReference type="InterPro" id="IPR005845">
    <property type="entry name" value="A-D-PHexomutase_a/b/a-II"/>
</dbReference>
<dbReference type="AlphaFoldDB" id="C9RBL9"/>
<dbReference type="Proteomes" id="UP000002620">
    <property type="component" value="Chromosome"/>
</dbReference>
<dbReference type="GO" id="GO:0008966">
    <property type="term" value="F:phosphoglucosamine mutase activity"/>
    <property type="evidence" value="ECO:0007669"/>
    <property type="project" value="UniProtKB-EC"/>
</dbReference>
<dbReference type="OrthoDB" id="9806956at2"/>
<keyword evidence="6 11" id="KW-0413">Isomerase</keyword>
<protein>
    <submittedName>
        <fullName evidence="11">Phosphoglucosamine mutase</fullName>
        <ecNumber evidence="11">5.4.2.10</ecNumber>
    </submittedName>
</protein>
<dbReference type="InterPro" id="IPR024086">
    <property type="entry name" value="GlmM_arc-type"/>
</dbReference>
<dbReference type="Gene3D" id="3.40.120.10">
    <property type="entry name" value="Alpha-D-Glucose-1,6-Bisphosphate, subunit A, domain 3"/>
    <property type="match status" value="3"/>
</dbReference>
<dbReference type="Gene3D" id="3.30.310.50">
    <property type="entry name" value="Alpha-D-phosphohexomutase, C-terminal domain"/>
    <property type="match status" value="1"/>
</dbReference>
<evidence type="ECO:0000256" key="5">
    <source>
        <dbReference type="ARBA" id="ARBA00022842"/>
    </source>
</evidence>
<dbReference type="PANTHER" id="PTHR43771">
    <property type="entry name" value="PHOSPHOMANNOMUTASE"/>
    <property type="match status" value="1"/>
</dbReference>
<dbReference type="Pfam" id="PF02880">
    <property type="entry name" value="PGM_PMM_III"/>
    <property type="match status" value="1"/>
</dbReference>
<evidence type="ECO:0000259" key="7">
    <source>
        <dbReference type="Pfam" id="PF00408"/>
    </source>
</evidence>
<dbReference type="InterPro" id="IPR005846">
    <property type="entry name" value="A-D-PHexomutase_a/b/a-III"/>
</dbReference>
<comment type="cofactor">
    <cofactor evidence="1">
        <name>Mg(2+)</name>
        <dbReference type="ChEBI" id="CHEBI:18420"/>
    </cofactor>
</comment>
<keyword evidence="4" id="KW-0479">Metal-binding</keyword>
<dbReference type="GO" id="GO:0005975">
    <property type="term" value="P:carbohydrate metabolic process"/>
    <property type="evidence" value="ECO:0007669"/>
    <property type="project" value="InterPro"/>
</dbReference>
<dbReference type="CDD" id="cd03087">
    <property type="entry name" value="PGM_like1"/>
    <property type="match status" value="1"/>
</dbReference>
<evidence type="ECO:0000256" key="1">
    <source>
        <dbReference type="ARBA" id="ARBA00001946"/>
    </source>
</evidence>
<dbReference type="EC" id="5.4.2.10" evidence="11"/>
<dbReference type="EMBL" id="CP001785">
    <property type="protein sequence ID" value="ACX51646.1"/>
    <property type="molecule type" value="Genomic_DNA"/>
</dbReference>
<proteinExistence type="inferred from homology"/>
<accession>C9RBL9</accession>
<dbReference type="SUPFAM" id="SSF55957">
    <property type="entry name" value="Phosphoglucomutase, C-terminal domain"/>
    <property type="match status" value="1"/>
</dbReference>
<feature type="domain" description="Alpha-D-phosphohexomutase alpha/beta/alpha" evidence="10">
    <location>
        <begin position="261"/>
        <end position="368"/>
    </location>
</feature>
<dbReference type="NCBIfam" id="TIGR03990">
    <property type="entry name" value="Arch_GlmM"/>
    <property type="match status" value="1"/>
</dbReference>
<evidence type="ECO:0000259" key="10">
    <source>
        <dbReference type="Pfam" id="PF02880"/>
    </source>
</evidence>
<dbReference type="InterPro" id="IPR005841">
    <property type="entry name" value="Alpha-D-phosphohexomutase_SF"/>
</dbReference>
<evidence type="ECO:0000256" key="3">
    <source>
        <dbReference type="ARBA" id="ARBA00022553"/>
    </source>
</evidence>
<dbReference type="HOGENOM" id="CLU_016950_7_1_9"/>
<evidence type="ECO:0000259" key="9">
    <source>
        <dbReference type="Pfam" id="PF02879"/>
    </source>
</evidence>
<keyword evidence="3" id="KW-0597">Phosphoprotein</keyword>